<dbReference type="OrthoDB" id="3142841at2759"/>
<dbReference type="PANTHER" id="PTHR33927:SF5">
    <property type="entry name" value="ENZYME, PUTATIVE (AFU_ORTHOLOGUE AFUA_8G01222)-RELATED"/>
    <property type="match status" value="1"/>
</dbReference>
<proteinExistence type="predicted"/>
<keyword evidence="2" id="KW-1185">Reference proteome</keyword>
<reference evidence="1" key="1">
    <citation type="journal article" date="2020" name="Stud. Mycol.">
        <title>101 Dothideomycetes genomes: a test case for predicting lifestyles and emergence of pathogens.</title>
        <authorList>
            <person name="Haridas S."/>
            <person name="Albert R."/>
            <person name="Binder M."/>
            <person name="Bloem J."/>
            <person name="Labutti K."/>
            <person name="Salamov A."/>
            <person name="Andreopoulos B."/>
            <person name="Baker S."/>
            <person name="Barry K."/>
            <person name="Bills G."/>
            <person name="Bluhm B."/>
            <person name="Cannon C."/>
            <person name="Castanera R."/>
            <person name="Culley D."/>
            <person name="Daum C."/>
            <person name="Ezra D."/>
            <person name="Gonzalez J."/>
            <person name="Henrissat B."/>
            <person name="Kuo A."/>
            <person name="Liang C."/>
            <person name="Lipzen A."/>
            <person name="Lutzoni F."/>
            <person name="Magnuson J."/>
            <person name="Mondo S."/>
            <person name="Nolan M."/>
            <person name="Ohm R."/>
            <person name="Pangilinan J."/>
            <person name="Park H.-J."/>
            <person name="Ramirez L."/>
            <person name="Alfaro M."/>
            <person name="Sun H."/>
            <person name="Tritt A."/>
            <person name="Yoshinaga Y."/>
            <person name="Zwiers L.-H."/>
            <person name="Turgeon B."/>
            <person name="Goodwin S."/>
            <person name="Spatafora J."/>
            <person name="Crous P."/>
            <person name="Grigoriev I."/>
        </authorList>
    </citation>
    <scope>NUCLEOTIDE SEQUENCE</scope>
    <source>
        <strain evidence="1">CBS 207.26</strain>
    </source>
</reference>
<gene>
    <name evidence="1" type="ORF">K469DRAFT_607235</name>
</gene>
<protein>
    <recommendedName>
        <fullName evidence="3">Ferric reductase NAD binding domain-containing protein</fullName>
    </recommendedName>
</protein>
<dbReference type="AlphaFoldDB" id="A0A6A6DEL7"/>
<dbReference type="PANTHER" id="PTHR33927">
    <property type="entry name" value="TRANSMEMBRANE PROTEIN"/>
    <property type="match status" value="1"/>
</dbReference>
<organism evidence="1 2">
    <name type="scientific">Zopfia rhizophila CBS 207.26</name>
    <dbReference type="NCBI Taxonomy" id="1314779"/>
    <lineage>
        <taxon>Eukaryota</taxon>
        <taxon>Fungi</taxon>
        <taxon>Dikarya</taxon>
        <taxon>Ascomycota</taxon>
        <taxon>Pezizomycotina</taxon>
        <taxon>Dothideomycetes</taxon>
        <taxon>Dothideomycetes incertae sedis</taxon>
        <taxon>Zopfiaceae</taxon>
        <taxon>Zopfia</taxon>
    </lineage>
</organism>
<dbReference type="InterPro" id="IPR052979">
    <property type="entry name" value="Adenylate-forming_domain"/>
</dbReference>
<accession>A0A6A6DEL7</accession>
<evidence type="ECO:0000313" key="1">
    <source>
        <dbReference type="EMBL" id="KAF2176440.1"/>
    </source>
</evidence>
<evidence type="ECO:0008006" key="3">
    <source>
        <dbReference type="Google" id="ProtNLM"/>
    </source>
</evidence>
<feature type="non-terminal residue" evidence="1">
    <location>
        <position position="1"/>
    </location>
</feature>
<name>A0A6A6DEL7_9PEZI</name>
<dbReference type="Proteomes" id="UP000800200">
    <property type="component" value="Unassembled WGS sequence"/>
</dbReference>
<evidence type="ECO:0000313" key="2">
    <source>
        <dbReference type="Proteomes" id="UP000800200"/>
    </source>
</evidence>
<dbReference type="EMBL" id="ML994709">
    <property type="protein sequence ID" value="KAF2176440.1"/>
    <property type="molecule type" value="Genomic_DNA"/>
</dbReference>
<sequence>SEVLSNHNTGLYFEYTTPVVSTSVCVAERPLINWHRFATTTNPNRQGFSLIVSNAGDFTKHTIQRAPTKIWVRGIPAHGVLRIATPFKSVVLVATGPGISPCLTVILAKKVFCRNLWSALNPEQTFWKEIVDRVIDTDPKGVIHKLGQ</sequence>